<dbReference type="AlphaFoldDB" id="A0A9D4M7Q0"/>
<evidence type="ECO:0000313" key="2">
    <source>
        <dbReference type="EMBL" id="KAH3871339.1"/>
    </source>
</evidence>
<proteinExistence type="predicted"/>
<gene>
    <name evidence="2" type="ORF">DPMN_034537</name>
</gene>
<sequence length="139" mass="15889">MSLSKWLKTGTVQTRSPTMADFPDPAKALSTTEALLTQAANDAVEEMVIGRKRKREEYASYRNETRAKIARYAIDNWVAKASRHFTANMGKKVSETTVRSMRDQYVKRKRKKELGEDMKSLSKSSRKRHVTDCRSMGVI</sequence>
<dbReference type="EMBL" id="JAIWYP010000002">
    <property type="protein sequence ID" value="KAH3871339.1"/>
    <property type="molecule type" value="Genomic_DNA"/>
</dbReference>
<dbReference type="Proteomes" id="UP000828390">
    <property type="component" value="Unassembled WGS sequence"/>
</dbReference>
<protein>
    <submittedName>
        <fullName evidence="2">Uncharacterized protein</fullName>
    </submittedName>
</protein>
<accession>A0A9D4M7Q0</accession>
<organism evidence="2 3">
    <name type="scientific">Dreissena polymorpha</name>
    <name type="common">Zebra mussel</name>
    <name type="synonym">Mytilus polymorpha</name>
    <dbReference type="NCBI Taxonomy" id="45954"/>
    <lineage>
        <taxon>Eukaryota</taxon>
        <taxon>Metazoa</taxon>
        <taxon>Spiralia</taxon>
        <taxon>Lophotrochozoa</taxon>
        <taxon>Mollusca</taxon>
        <taxon>Bivalvia</taxon>
        <taxon>Autobranchia</taxon>
        <taxon>Heteroconchia</taxon>
        <taxon>Euheterodonta</taxon>
        <taxon>Imparidentia</taxon>
        <taxon>Neoheterodontei</taxon>
        <taxon>Myida</taxon>
        <taxon>Dreissenoidea</taxon>
        <taxon>Dreissenidae</taxon>
        <taxon>Dreissena</taxon>
    </lineage>
</organism>
<feature type="region of interest" description="Disordered" evidence="1">
    <location>
        <begin position="96"/>
        <end position="139"/>
    </location>
</feature>
<reference evidence="2" key="2">
    <citation type="submission" date="2020-11" db="EMBL/GenBank/DDBJ databases">
        <authorList>
            <person name="McCartney M.A."/>
            <person name="Auch B."/>
            <person name="Kono T."/>
            <person name="Mallez S."/>
            <person name="Becker A."/>
            <person name="Gohl D.M."/>
            <person name="Silverstein K.A.T."/>
            <person name="Koren S."/>
            <person name="Bechman K.B."/>
            <person name="Herman A."/>
            <person name="Abrahante J.E."/>
            <person name="Garbe J."/>
        </authorList>
    </citation>
    <scope>NUCLEOTIDE SEQUENCE</scope>
    <source>
        <strain evidence="2">Duluth1</strain>
        <tissue evidence="2">Whole animal</tissue>
    </source>
</reference>
<comment type="caution">
    <text evidence="2">The sequence shown here is derived from an EMBL/GenBank/DDBJ whole genome shotgun (WGS) entry which is preliminary data.</text>
</comment>
<evidence type="ECO:0000256" key="1">
    <source>
        <dbReference type="SAM" id="MobiDB-lite"/>
    </source>
</evidence>
<reference evidence="2" key="1">
    <citation type="journal article" date="2019" name="bioRxiv">
        <title>The Genome of the Zebra Mussel, Dreissena polymorpha: A Resource for Invasive Species Research.</title>
        <authorList>
            <person name="McCartney M.A."/>
            <person name="Auch B."/>
            <person name="Kono T."/>
            <person name="Mallez S."/>
            <person name="Zhang Y."/>
            <person name="Obille A."/>
            <person name="Becker A."/>
            <person name="Abrahante J.E."/>
            <person name="Garbe J."/>
            <person name="Badalamenti J.P."/>
            <person name="Herman A."/>
            <person name="Mangelson H."/>
            <person name="Liachko I."/>
            <person name="Sullivan S."/>
            <person name="Sone E.D."/>
            <person name="Koren S."/>
            <person name="Silverstein K.A.T."/>
            <person name="Beckman K.B."/>
            <person name="Gohl D.M."/>
        </authorList>
    </citation>
    <scope>NUCLEOTIDE SEQUENCE</scope>
    <source>
        <strain evidence="2">Duluth1</strain>
        <tissue evidence="2">Whole animal</tissue>
    </source>
</reference>
<evidence type="ECO:0000313" key="3">
    <source>
        <dbReference type="Proteomes" id="UP000828390"/>
    </source>
</evidence>
<keyword evidence="3" id="KW-1185">Reference proteome</keyword>
<name>A0A9D4M7Q0_DREPO</name>